<dbReference type="Gene3D" id="3.30.565.10">
    <property type="entry name" value="Histidine kinase-like ATPase, C-terminal domain"/>
    <property type="match status" value="2"/>
</dbReference>
<dbReference type="RefSeq" id="WP_066244908.1">
    <property type="nucleotide sequence ID" value="NZ_LSGP01000025.1"/>
</dbReference>
<keyword evidence="10" id="KW-0812">Transmembrane</keyword>
<dbReference type="Pfam" id="PF06580">
    <property type="entry name" value="His_kinase"/>
    <property type="match status" value="1"/>
</dbReference>
<name>A0A154BMS2_ANASB</name>
<evidence type="ECO:0000256" key="3">
    <source>
        <dbReference type="ARBA" id="ARBA00012438"/>
    </source>
</evidence>
<evidence type="ECO:0000313" key="13">
    <source>
        <dbReference type="EMBL" id="KYZ75274.1"/>
    </source>
</evidence>
<evidence type="ECO:0000256" key="5">
    <source>
        <dbReference type="ARBA" id="ARBA00022679"/>
    </source>
</evidence>
<keyword evidence="4 9" id="KW-0597">Phosphoprotein</keyword>
<dbReference type="Gene3D" id="1.10.287.130">
    <property type="match status" value="1"/>
</dbReference>
<dbReference type="SUPFAM" id="SSF55874">
    <property type="entry name" value="ATPase domain of HSP90 chaperone/DNA topoisomerase II/histidine kinase"/>
    <property type="match status" value="2"/>
</dbReference>
<gene>
    <name evidence="13" type="ORF">AXX12_14035</name>
</gene>
<dbReference type="InterPro" id="IPR011006">
    <property type="entry name" value="CheY-like_superfamily"/>
</dbReference>
<feature type="domain" description="Histidine kinase" evidence="11">
    <location>
        <begin position="442"/>
        <end position="660"/>
    </location>
</feature>
<dbReference type="InterPro" id="IPR004358">
    <property type="entry name" value="Sig_transdc_His_kin-like_C"/>
</dbReference>
<dbReference type="Gene3D" id="3.40.50.2300">
    <property type="match status" value="1"/>
</dbReference>
<dbReference type="Pfam" id="PF00512">
    <property type="entry name" value="HisKA"/>
    <property type="match status" value="1"/>
</dbReference>
<dbReference type="PROSITE" id="PS50109">
    <property type="entry name" value="HIS_KIN"/>
    <property type="match status" value="2"/>
</dbReference>
<evidence type="ECO:0000259" key="11">
    <source>
        <dbReference type="PROSITE" id="PS50109"/>
    </source>
</evidence>
<accession>A0A154BMS2</accession>
<feature type="modified residue" description="4-aspartylphosphate" evidence="9">
    <location>
        <position position="748"/>
    </location>
</feature>
<evidence type="ECO:0000256" key="2">
    <source>
        <dbReference type="ARBA" id="ARBA00006402"/>
    </source>
</evidence>
<evidence type="ECO:0000256" key="7">
    <source>
        <dbReference type="ARBA" id="ARBA00023012"/>
    </source>
</evidence>
<dbReference type="PRINTS" id="PR00344">
    <property type="entry name" value="BCTRLSENSOR"/>
</dbReference>
<dbReference type="GO" id="GO:0009927">
    <property type="term" value="F:histidine phosphotransfer kinase activity"/>
    <property type="evidence" value="ECO:0007669"/>
    <property type="project" value="TreeGrafter"/>
</dbReference>
<evidence type="ECO:0000256" key="8">
    <source>
        <dbReference type="ARBA" id="ARBA00074306"/>
    </source>
</evidence>
<keyword evidence="7" id="KW-0902">Two-component regulatory system</keyword>
<dbReference type="InterPro" id="IPR003594">
    <property type="entry name" value="HATPase_dom"/>
</dbReference>
<protein>
    <recommendedName>
        <fullName evidence="8">Circadian input-output histidine kinase CikA</fullName>
        <ecNumber evidence="3">2.7.13.3</ecNumber>
    </recommendedName>
</protein>
<feature type="domain" description="Histidine kinase" evidence="11">
    <location>
        <begin position="923"/>
        <end position="1024"/>
    </location>
</feature>
<dbReference type="Pfam" id="PF00072">
    <property type="entry name" value="Response_reg"/>
    <property type="match status" value="1"/>
</dbReference>
<keyword evidence="5" id="KW-0808">Transferase</keyword>
<feature type="transmembrane region" description="Helical" evidence="10">
    <location>
        <begin position="336"/>
        <end position="356"/>
    </location>
</feature>
<feature type="transmembrane region" description="Helical" evidence="10">
    <location>
        <begin position="214"/>
        <end position="233"/>
    </location>
</feature>
<feature type="transmembrane region" description="Helical" evidence="10">
    <location>
        <begin position="245"/>
        <end position="269"/>
    </location>
</feature>
<keyword evidence="10" id="KW-0472">Membrane</keyword>
<evidence type="ECO:0000259" key="12">
    <source>
        <dbReference type="PROSITE" id="PS50110"/>
    </source>
</evidence>
<dbReference type="InterPro" id="IPR005467">
    <property type="entry name" value="His_kinase_dom"/>
</dbReference>
<dbReference type="PANTHER" id="PTHR43047:SF72">
    <property type="entry name" value="OSMOSENSING HISTIDINE PROTEIN KINASE SLN1"/>
    <property type="match status" value="1"/>
</dbReference>
<evidence type="ECO:0000256" key="1">
    <source>
        <dbReference type="ARBA" id="ARBA00000085"/>
    </source>
</evidence>
<dbReference type="EC" id="2.7.13.3" evidence="3"/>
<dbReference type="SMART" id="SM00387">
    <property type="entry name" value="HATPase_c"/>
    <property type="match status" value="2"/>
</dbReference>
<feature type="transmembrane region" description="Helical" evidence="10">
    <location>
        <begin position="307"/>
        <end position="330"/>
    </location>
</feature>
<dbReference type="SUPFAM" id="SSF47384">
    <property type="entry name" value="Homodimeric domain of signal transducing histidine kinase"/>
    <property type="match status" value="1"/>
</dbReference>
<evidence type="ECO:0000313" key="14">
    <source>
        <dbReference type="Proteomes" id="UP000076268"/>
    </source>
</evidence>
<dbReference type="InterPro" id="IPR008979">
    <property type="entry name" value="Galactose-bd-like_sf"/>
</dbReference>
<dbReference type="InterPro" id="IPR036097">
    <property type="entry name" value="HisK_dim/P_sf"/>
</dbReference>
<dbReference type="EMBL" id="LSGP01000025">
    <property type="protein sequence ID" value="KYZ75274.1"/>
    <property type="molecule type" value="Genomic_DNA"/>
</dbReference>
<comment type="similarity">
    <text evidence="2">In the N-terminal section; belongs to the phytochrome family.</text>
</comment>
<feature type="transmembrane region" description="Helical" evidence="10">
    <location>
        <begin position="363"/>
        <end position="386"/>
    </location>
</feature>
<comment type="catalytic activity">
    <reaction evidence="1">
        <text>ATP + protein L-histidine = ADP + protein N-phospho-L-histidine.</text>
        <dbReference type="EC" id="2.7.13.3"/>
    </reaction>
</comment>
<dbReference type="PROSITE" id="PS50110">
    <property type="entry name" value="RESPONSE_REGULATORY"/>
    <property type="match status" value="1"/>
</dbReference>
<comment type="caution">
    <text evidence="13">The sequence shown here is derived from an EMBL/GenBank/DDBJ whole genome shotgun (WGS) entry which is preliminary data.</text>
</comment>
<dbReference type="STRING" id="1794912.AXX12_14035"/>
<dbReference type="InterPro" id="IPR003661">
    <property type="entry name" value="HisK_dim/P_dom"/>
</dbReference>
<keyword evidence="10" id="KW-1133">Transmembrane helix</keyword>
<dbReference type="AlphaFoldDB" id="A0A154BMS2"/>
<dbReference type="Pfam" id="PF07695">
    <property type="entry name" value="7TMR-DISM_7TM"/>
    <property type="match status" value="1"/>
</dbReference>
<evidence type="ECO:0000256" key="4">
    <source>
        <dbReference type="ARBA" id="ARBA00022553"/>
    </source>
</evidence>
<reference evidence="13 14" key="1">
    <citation type="submission" date="2016-02" db="EMBL/GenBank/DDBJ databases">
        <title>Anaerosporomusa subterraneum gen. nov., sp. nov., a spore-forming obligate anaerobe isolated from saprolite.</title>
        <authorList>
            <person name="Choi J.K."/>
            <person name="Shah M."/>
            <person name="Yee N."/>
        </authorList>
    </citation>
    <scope>NUCLEOTIDE SEQUENCE [LARGE SCALE GENOMIC DNA]</scope>
    <source>
        <strain evidence="13 14">RU4</strain>
    </source>
</reference>
<dbReference type="GO" id="GO:0005886">
    <property type="term" value="C:plasma membrane"/>
    <property type="evidence" value="ECO:0007669"/>
    <property type="project" value="TreeGrafter"/>
</dbReference>
<dbReference type="SMART" id="SM00388">
    <property type="entry name" value="HisKA"/>
    <property type="match status" value="1"/>
</dbReference>
<dbReference type="CDD" id="cd00082">
    <property type="entry name" value="HisKA"/>
    <property type="match status" value="1"/>
</dbReference>
<dbReference type="InterPro" id="IPR010559">
    <property type="entry name" value="Sig_transdc_His_kin_internal"/>
</dbReference>
<keyword evidence="6" id="KW-0418">Kinase</keyword>
<organism evidence="13 14">
    <name type="scientific">Anaerosporomusa subterranea</name>
    <dbReference type="NCBI Taxonomy" id="1794912"/>
    <lineage>
        <taxon>Bacteria</taxon>
        <taxon>Bacillati</taxon>
        <taxon>Bacillota</taxon>
        <taxon>Negativicutes</taxon>
        <taxon>Acetonemataceae</taxon>
        <taxon>Anaerosporomusa</taxon>
    </lineage>
</organism>
<dbReference type="SUPFAM" id="SSF52172">
    <property type="entry name" value="CheY-like"/>
    <property type="match status" value="1"/>
</dbReference>
<dbReference type="GO" id="GO:0000155">
    <property type="term" value="F:phosphorelay sensor kinase activity"/>
    <property type="evidence" value="ECO:0007669"/>
    <property type="project" value="InterPro"/>
</dbReference>
<evidence type="ECO:0000256" key="6">
    <source>
        <dbReference type="ARBA" id="ARBA00022777"/>
    </source>
</evidence>
<dbReference type="Pfam" id="PF02518">
    <property type="entry name" value="HATPase_c"/>
    <property type="match status" value="2"/>
</dbReference>
<dbReference type="InterPro" id="IPR001789">
    <property type="entry name" value="Sig_transdc_resp-reg_receiver"/>
</dbReference>
<proteinExistence type="inferred from homology"/>
<dbReference type="SMART" id="SM00448">
    <property type="entry name" value="REC"/>
    <property type="match status" value="1"/>
</dbReference>
<keyword evidence="14" id="KW-1185">Reference proteome</keyword>
<dbReference type="Proteomes" id="UP000076268">
    <property type="component" value="Unassembled WGS sequence"/>
</dbReference>
<evidence type="ECO:0000256" key="9">
    <source>
        <dbReference type="PROSITE-ProRule" id="PRU00169"/>
    </source>
</evidence>
<dbReference type="CDD" id="cd16922">
    <property type="entry name" value="HATPase_EvgS-ArcB-TorS-like"/>
    <property type="match status" value="1"/>
</dbReference>
<dbReference type="InterPro" id="IPR036890">
    <property type="entry name" value="HATPase_C_sf"/>
</dbReference>
<sequence length="1027" mass="114387">MNFFTSKKPVLFLTLVLLPLLFVYLLTVIPLSSVKVPKIRQGILDLSDWDFEQDGIVPLDGEWEFYWNQLLTYQDFHNGTPQKSYVTVPSMWNYYTIDGFNPPGYGYGTYRLKIKTAAADPQKAVKMTTIFTAYKLMVNNAVVAENGVVSTDTQSYSPEFKPQMAVFKTDAAEFEVIVQVANFTYARGGLGYSIYLGTAPQIAAWHENKRQIDVFLLGAISITILYHAAFYVLRRRCNNLAELYFILIMLIFAGIIAFEDECIILSIFPTLSFDWIIFFEYATRYWGAAAFALFMHELYPEECSRRIRNLLVAISAFCTLVSLVTSIGFYTQFAMLIELLLGAVALYYTYVAWVAVTRKRTGAVLLFGTIVFSIGAFIFDTTYFWNIHNKKHIAVFPLISFILIFVQSFILSQRFSASFTKIEALSKKLLSLDKIKDAFLANTSHELRTPLHGMISVTQSVLEDAANTLPQKCQENLSLVVSSGQRLATLINDILDYEKVKYGDISLHKQAVDIRQVIPATLEVSKYLAFSKPITLTSNLHSDLPLIEADENRLIQIIYNLLGNAIKFTEQGTITIAAVQTENMVEISVTDTGIGIPPDKIPDIFKSFEQLETISGGQYSDTGLGLSITKYLVEIHGGSIWATSEPGQGSTLTFSMPISHAQPKAGQPLPILSGKPGTQLPHSRLETPAFFPQDGEFTILFVDDDFANLQFLLNIAAAEHYSAIAVASGKEALEVLAQNKTIDLVILDIMLPVMSGYEVCRKLREDYSLFELPVLMMTAQHSADSMLTGFAAGANDFLSKPLNPSELKARMKTLLQLKKSVSQAIQAEMAFLQAQIKPHFLYNALNTIMSFCWTDAEKAGQLLLALSDYLRGSFNFGNVNQFSTLEKELEFVDSYLAIEKSRFEEKLSCQYHITVPPGSVKILTLVIQPLVENAIKHGILPKKDGGNVVISAARQQSKVVITIQDDGVGIPQDKLDSLLAGPTGKSIGLININRRLKRLYGHGLEIVSKVNSGTIVSITIPDERKEP</sequence>
<dbReference type="PANTHER" id="PTHR43047">
    <property type="entry name" value="TWO-COMPONENT HISTIDINE PROTEIN KINASE"/>
    <property type="match status" value="1"/>
</dbReference>
<feature type="domain" description="Response regulatory" evidence="12">
    <location>
        <begin position="698"/>
        <end position="815"/>
    </location>
</feature>
<feature type="transmembrane region" description="Helical" evidence="10">
    <location>
        <begin position="275"/>
        <end position="295"/>
    </location>
</feature>
<dbReference type="SUPFAM" id="SSF49785">
    <property type="entry name" value="Galactose-binding domain-like"/>
    <property type="match status" value="1"/>
</dbReference>
<dbReference type="FunFam" id="3.30.565.10:FF:000010">
    <property type="entry name" value="Sensor histidine kinase RcsC"/>
    <property type="match status" value="1"/>
</dbReference>
<evidence type="ECO:0000256" key="10">
    <source>
        <dbReference type="SAM" id="Phobius"/>
    </source>
</evidence>
<dbReference type="OrthoDB" id="9809348at2"/>
<dbReference type="InterPro" id="IPR011623">
    <property type="entry name" value="7TMR_DISM_rcpt_extracell_dom1"/>
</dbReference>